<keyword evidence="2" id="KW-0964">Secreted</keyword>
<dbReference type="GO" id="GO:0005576">
    <property type="term" value="C:extracellular region"/>
    <property type="evidence" value="ECO:0007669"/>
    <property type="project" value="UniProtKB-SubCell"/>
</dbReference>
<reference evidence="7" key="2">
    <citation type="journal article" date="2021" name="Genome Biol. Evol.">
        <title>Developing a high-quality reference genome for a parasitic bivalve with doubly uniparental inheritance (Bivalvia: Unionida).</title>
        <authorList>
            <person name="Smith C.H."/>
        </authorList>
    </citation>
    <scope>NUCLEOTIDE SEQUENCE</scope>
    <source>
        <strain evidence="7">CHS0354</strain>
        <tissue evidence="7">Mantle</tissue>
    </source>
</reference>
<gene>
    <name evidence="7" type="ORF">CHS0354_012780</name>
</gene>
<dbReference type="PANTHER" id="PTHR22923:SF116">
    <property type="entry name" value="C1Q DOMAIN-CONTAINING PROTEIN"/>
    <property type="match status" value="1"/>
</dbReference>
<dbReference type="PROSITE" id="PS50871">
    <property type="entry name" value="C1Q"/>
    <property type="match status" value="1"/>
</dbReference>
<comment type="caution">
    <text evidence="7">The sequence shown here is derived from an EMBL/GenBank/DDBJ whole genome shotgun (WGS) entry which is preliminary data.</text>
</comment>
<reference evidence="7" key="1">
    <citation type="journal article" date="2021" name="Genome Biol. Evol.">
        <title>A High-Quality Reference Genome for a Parasitic Bivalve with Doubly Uniparental Inheritance (Bivalvia: Unionida).</title>
        <authorList>
            <person name="Smith C.H."/>
        </authorList>
    </citation>
    <scope>NUCLEOTIDE SEQUENCE</scope>
    <source>
        <strain evidence="7">CHS0354</strain>
    </source>
</reference>
<dbReference type="Pfam" id="PF00386">
    <property type="entry name" value="C1q"/>
    <property type="match status" value="1"/>
</dbReference>
<reference evidence="7" key="3">
    <citation type="submission" date="2023-05" db="EMBL/GenBank/DDBJ databases">
        <authorList>
            <person name="Smith C.H."/>
        </authorList>
    </citation>
    <scope>NUCLEOTIDE SEQUENCE</scope>
    <source>
        <strain evidence="7">CHS0354</strain>
        <tissue evidence="7">Mantle</tissue>
    </source>
</reference>
<protein>
    <recommendedName>
        <fullName evidence="6">C1q domain-containing protein</fullName>
    </recommendedName>
</protein>
<evidence type="ECO:0000256" key="4">
    <source>
        <dbReference type="SAM" id="Coils"/>
    </source>
</evidence>
<feature type="coiled-coil region" evidence="4">
    <location>
        <begin position="81"/>
        <end position="108"/>
    </location>
</feature>
<comment type="subcellular location">
    <subcellularLocation>
        <location evidence="1">Secreted</location>
    </subcellularLocation>
</comment>
<dbReference type="SUPFAM" id="SSF49842">
    <property type="entry name" value="TNF-like"/>
    <property type="match status" value="1"/>
</dbReference>
<dbReference type="PANTHER" id="PTHR22923">
    <property type="entry name" value="CEREBELLIN-RELATED"/>
    <property type="match status" value="1"/>
</dbReference>
<evidence type="ECO:0000256" key="5">
    <source>
        <dbReference type="SAM" id="SignalP"/>
    </source>
</evidence>
<dbReference type="PRINTS" id="PR00007">
    <property type="entry name" value="COMPLEMNTC1Q"/>
</dbReference>
<feature type="signal peptide" evidence="5">
    <location>
        <begin position="1"/>
        <end position="19"/>
    </location>
</feature>
<dbReference type="EMBL" id="JAEAOA010000769">
    <property type="protein sequence ID" value="KAK3580252.1"/>
    <property type="molecule type" value="Genomic_DNA"/>
</dbReference>
<evidence type="ECO:0000313" key="7">
    <source>
        <dbReference type="EMBL" id="KAK3580252.1"/>
    </source>
</evidence>
<evidence type="ECO:0000313" key="8">
    <source>
        <dbReference type="Proteomes" id="UP001195483"/>
    </source>
</evidence>
<keyword evidence="3 5" id="KW-0732">Signal</keyword>
<dbReference type="InterPro" id="IPR050822">
    <property type="entry name" value="Cerebellin_Synaptic_Org"/>
</dbReference>
<accession>A0AAE0RV68</accession>
<name>A0AAE0RV68_9BIVA</name>
<keyword evidence="8" id="KW-1185">Reference proteome</keyword>
<proteinExistence type="predicted"/>
<dbReference type="Gene3D" id="2.60.120.40">
    <property type="match status" value="1"/>
</dbReference>
<feature type="chain" id="PRO_5042229213" description="C1q domain-containing protein" evidence="5">
    <location>
        <begin position="20"/>
        <end position="323"/>
    </location>
</feature>
<dbReference type="AlphaFoldDB" id="A0AAE0RV68"/>
<keyword evidence="4" id="KW-0175">Coiled coil</keyword>
<dbReference type="Proteomes" id="UP001195483">
    <property type="component" value="Unassembled WGS sequence"/>
</dbReference>
<feature type="domain" description="C1q" evidence="6">
    <location>
        <begin position="189"/>
        <end position="323"/>
    </location>
</feature>
<evidence type="ECO:0000259" key="6">
    <source>
        <dbReference type="PROSITE" id="PS50871"/>
    </source>
</evidence>
<sequence>MNMFLFAVSLLGVIGVVITHSALRPQDDDGETSNYGGSLHERLSRIEAIMHSDDILRKRLGALEEEIKRVGYENMFLRDAMKKQDSTLKELTIEIKKLQSDNIKLERFCKESFMDIRLTEKEENQKPAFVQKHPKTNNMTQDNWQMVKINAGRIEGKYDNVSQKSLDTETGNDLENTGFIPQRHIRQEEVGQYAFFSTVSTPELTNLGLHHTIVFDNVITNIGRAYHSNTGIFITPVDGVYIFNLRGTSSPRKAEALELVKNGSGIQSIYPDAITIGSYTSDSLAAVVELHKGDEVWVRTNGGSGEIHGRGLTCFSGWLLFMK</sequence>
<dbReference type="InterPro" id="IPR001073">
    <property type="entry name" value="C1q_dom"/>
</dbReference>
<organism evidence="7 8">
    <name type="scientific">Potamilus streckersoni</name>
    <dbReference type="NCBI Taxonomy" id="2493646"/>
    <lineage>
        <taxon>Eukaryota</taxon>
        <taxon>Metazoa</taxon>
        <taxon>Spiralia</taxon>
        <taxon>Lophotrochozoa</taxon>
        <taxon>Mollusca</taxon>
        <taxon>Bivalvia</taxon>
        <taxon>Autobranchia</taxon>
        <taxon>Heteroconchia</taxon>
        <taxon>Palaeoheterodonta</taxon>
        <taxon>Unionida</taxon>
        <taxon>Unionoidea</taxon>
        <taxon>Unionidae</taxon>
        <taxon>Ambleminae</taxon>
        <taxon>Lampsilini</taxon>
        <taxon>Potamilus</taxon>
    </lineage>
</organism>
<evidence type="ECO:0000256" key="2">
    <source>
        <dbReference type="ARBA" id="ARBA00022525"/>
    </source>
</evidence>
<evidence type="ECO:0000256" key="3">
    <source>
        <dbReference type="ARBA" id="ARBA00022729"/>
    </source>
</evidence>
<evidence type="ECO:0000256" key="1">
    <source>
        <dbReference type="ARBA" id="ARBA00004613"/>
    </source>
</evidence>
<dbReference type="SMART" id="SM00110">
    <property type="entry name" value="C1Q"/>
    <property type="match status" value="1"/>
</dbReference>
<dbReference type="InterPro" id="IPR008983">
    <property type="entry name" value="Tumour_necrosis_fac-like_dom"/>
</dbReference>